<dbReference type="Pfam" id="PF13476">
    <property type="entry name" value="AAA_23"/>
    <property type="match status" value="1"/>
</dbReference>
<dbReference type="PANTHER" id="PTHR32114">
    <property type="entry name" value="ABC TRANSPORTER ABCH.3"/>
    <property type="match status" value="1"/>
</dbReference>
<evidence type="ECO:0000259" key="2">
    <source>
        <dbReference type="Pfam" id="PF13476"/>
    </source>
</evidence>
<feature type="domain" description="Rad50/SbcC-type AAA" evidence="2">
    <location>
        <begin position="7"/>
        <end position="176"/>
    </location>
</feature>
<dbReference type="InterPro" id="IPR027417">
    <property type="entry name" value="P-loop_NTPase"/>
</dbReference>
<dbReference type="EMBL" id="SOIJ01000017">
    <property type="protein sequence ID" value="TET94299.1"/>
    <property type="molecule type" value="Genomic_DNA"/>
</dbReference>
<feature type="coiled-coil region" evidence="1">
    <location>
        <begin position="399"/>
        <end position="497"/>
    </location>
</feature>
<accession>A0A523YSC3</accession>
<dbReference type="SUPFAM" id="SSF75712">
    <property type="entry name" value="Rad50 coiled-coil Zn hook"/>
    <property type="match status" value="1"/>
</dbReference>
<dbReference type="InterPro" id="IPR038729">
    <property type="entry name" value="Rad50/SbcC_AAA"/>
</dbReference>
<dbReference type="Proteomes" id="UP000316925">
    <property type="component" value="Unassembled WGS sequence"/>
</dbReference>
<organism evidence="3 4">
    <name type="scientific">Aerophobetes bacterium</name>
    <dbReference type="NCBI Taxonomy" id="2030807"/>
    <lineage>
        <taxon>Bacteria</taxon>
        <taxon>Candidatus Aerophobota</taxon>
    </lineage>
</organism>
<dbReference type="GO" id="GO:0016887">
    <property type="term" value="F:ATP hydrolysis activity"/>
    <property type="evidence" value="ECO:0007669"/>
    <property type="project" value="InterPro"/>
</dbReference>
<dbReference type="Gene3D" id="3.40.50.300">
    <property type="entry name" value="P-loop containing nucleotide triphosphate hydrolases"/>
    <property type="match status" value="2"/>
</dbReference>
<name>A0A523YSC3_UNCAE</name>
<proteinExistence type="predicted"/>
<evidence type="ECO:0000256" key="1">
    <source>
        <dbReference type="SAM" id="Coils"/>
    </source>
</evidence>
<dbReference type="SUPFAM" id="SSF52540">
    <property type="entry name" value="P-loop containing nucleoside triphosphate hydrolases"/>
    <property type="match status" value="1"/>
</dbReference>
<protein>
    <recommendedName>
        <fullName evidence="2">Rad50/SbcC-type AAA domain-containing protein</fullName>
    </recommendedName>
</protein>
<dbReference type="PANTHER" id="PTHR32114:SF2">
    <property type="entry name" value="ABC TRANSPORTER ABCH.3"/>
    <property type="match status" value="1"/>
</dbReference>
<dbReference type="Gene3D" id="1.10.287.510">
    <property type="entry name" value="Helix hairpin bin"/>
    <property type="match status" value="1"/>
</dbReference>
<comment type="caution">
    <text evidence="3">The sequence shown here is derived from an EMBL/GenBank/DDBJ whole genome shotgun (WGS) entry which is preliminary data.</text>
</comment>
<sequence>MITLKGLKVKGFRAYMEGKEFVFDNPAILLFGENHCGKSSTLNAIEWCLFGNECTGTRTGIRERIDWEIPNRNMYPPNVSVELELEDKATGDKLTIFRRWVSARKDELKVTLRDGQSLKGQEAEEKLAQLLKSSFRDFLTTVYQHQEAIRAILTQEPRERNDAIDRLLGLSDYRNILTGIDAARLPAEQKKMGENFDRFSGEIEVALRTRESDLKGKRDAAGQKGLREDQLDEVGALKIGKEVKDQLNQFASEAGLSLVDLKVPEQWKKLPQFQEVANGEIKRFRSEMPDVKKQRDLFERRSKITELTQKYKQKRQYRDSTGAKFEDFVRQRGDHKSIGGKIKEMQSRFDSKEKKLLEVNAKAALVRDAIEYLTSGIRIPENRCPVCGSVAPDLLEHLKKEWEQEIKNQVGEIQKQIKNLKIQLKQFEGLDEEYCKLKESFESANKEMEKINKQIGEALDREIADKDDPQVLLNNELGKIEKEFKKLEQAVKSKQETLDKVSILLEQMLLIVDILNLEEKKKVVEQIQQSLEYQRMEELRDLMAILVNDVDKIKGAISEASHEEAQQKVSSAGKVIDNYFRQIAHNPSVSKIEFWVSVDSRTARNSYEFKDQNGKDLAPILSQGDLNAMALSIFLGMACSKGATQPFGFVILDDPSQSLGSEHKEKLVEVLDDVLNERMVILASMDKELQDLALSKITKAKTKYIFSDWAPEQGPEVRKE</sequence>
<gene>
    <name evidence="3" type="ORF">E3J33_00350</name>
</gene>
<dbReference type="AlphaFoldDB" id="A0A523YSC3"/>
<evidence type="ECO:0000313" key="3">
    <source>
        <dbReference type="EMBL" id="TET94299.1"/>
    </source>
</evidence>
<keyword evidence="1" id="KW-0175">Coiled coil</keyword>
<dbReference type="GO" id="GO:0006302">
    <property type="term" value="P:double-strand break repair"/>
    <property type="evidence" value="ECO:0007669"/>
    <property type="project" value="InterPro"/>
</dbReference>
<reference evidence="3 4" key="1">
    <citation type="submission" date="2019-03" db="EMBL/GenBank/DDBJ databases">
        <title>Metabolic potential of uncultured bacteria and archaea associated with petroleum seepage in deep-sea sediments.</title>
        <authorList>
            <person name="Dong X."/>
            <person name="Hubert C."/>
        </authorList>
    </citation>
    <scope>NUCLEOTIDE SEQUENCE [LARGE SCALE GENOMIC DNA]</scope>
    <source>
        <strain evidence="3">E29_bin28</strain>
    </source>
</reference>
<evidence type="ECO:0000313" key="4">
    <source>
        <dbReference type="Proteomes" id="UP000316925"/>
    </source>
</evidence>